<sequence>MTSVADIASILREDDVNVLYVEYNIPQEIAFHVPGKNDRAFLSPAGFVTVYEAHLRSGLRLPILNELMSIFQVLQVPITQFRANAIRYLCSICIFLHQHSRQLTISMVRGIFKLNQGPLPKKWGQVPEVYTVVPSKAETASLAWLVKLIEDNLGDFQRDHLVSRVERKKRKKGFIIGSRPSDASPPSPRQKRAASMAPSSSSSGPDYLSVGCFADVGTTSGIEVELALEAYETSLNNGVILAQPAPSGLLGIHPSRHLGHRSRHLDRLLWQF</sequence>
<dbReference type="Proteomes" id="UP001279734">
    <property type="component" value="Unassembled WGS sequence"/>
</dbReference>
<proteinExistence type="predicted"/>
<evidence type="ECO:0000313" key="3">
    <source>
        <dbReference type="Proteomes" id="UP001279734"/>
    </source>
</evidence>
<keyword evidence="3" id="KW-1185">Reference proteome</keyword>
<feature type="compositionally biased region" description="Low complexity" evidence="1">
    <location>
        <begin position="193"/>
        <end position="203"/>
    </location>
</feature>
<reference evidence="2" key="1">
    <citation type="submission" date="2023-05" db="EMBL/GenBank/DDBJ databases">
        <title>Nepenthes gracilis genome sequencing.</title>
        <authorList>
            <person name="Fukushima K."/>
        </authorList>
    </citation>
    <scope>NUCLEOTIDE SEQUENCE</scope>
    <source>
        <strain evidence="2">SING2019-196</strain>
    </source>
</reference>
<gene>
    <name evidence="2" type="ORF">Nepgr_018183</name>
</gene>
<comment type="caution">
    <text evidence="2">The sequence shown here is derived from an EMBL/GenBank/DDBJ whole genome shotgun (WGS) entry which is preliminary data.</text>
</comment>
<organism evidence="2 3">
    <name type="scientific">Nepenthes gracilis</name>
    <name type="common">Slender pitcher plant</name>
    <dbReference type="NCBI Taxonomy" id="150966"/>
    <lineage>
        <taxon>Eukaryota</taxon>
        <taxon>Viridiplantae</taxon>
        <taxon>Streptophyta</taxon>
        <taxon>Embryophyta</taxon>
        <taxon>Tracheophyta</taxon>
        <taxon>Spermatophyta</taxon>
        <taxon>Magnoliopsida</taxon>
        <taxon>eudicotyledons</taxon>
        <taxon>Gunneridae</taxon>
        <taxon>Pentapetalae</taxon>
        <taxon>Caryophyllales</taxon>
        <taxon>Nepenthaceae</taxon>
        <taxon>Nepenthes</taxon>
    </lineage>
</organism>
<evidence type="ECO:0000256" key="1">
    <source>
        <dbReference type="SAM" id="MobiDB-lite"/>
    </source>
</evidence>
<evidence type="ECO:0000313" key="2">
    <source>
        <dbReference type="EMBL" id="GMH16342.1"/>
    </source>
</evidence>
<dbReference type="AlphaFoldDB" id="A0AAD3SSH8"/>
<accession>A0AAD3SSH8</accession>
<name>A0AAD3SSH8_NEPGR</name>
<protein>
    <recommendedName>
        <fullName evidence="4">Transposase</fullName>
    </recommendedName>
</protein>
<feature type="region of interest" description="Disordered" evidence="1">
    <location>
        <begin position="174"/>
        <end position="204"/>
    </location>
</feature>
<evidence type="ECO:0008006" key="4">
    <source>
        <dbReference type="Google" id="ProtNLM"/>
    </source>
</evidence>
<dbReference type="EMBL" id="BSYO01000016">
    <property type="protein sequence ID" value="GMH16342.1"/>
    <property type="molecule type" value="Genomic_DNA"/>
</dbReference>